<dbReference type="EMBL" id="JAGFNK010000071">
    <property type="protein sequence ID" value="KAI9509138.1"/>
    <property type="molecule type" value="Genomic_DNA"/>
</dbReference>
<proteinExistence type="predicted"/>
<name>A0ACC0UBZ9_9AGAM</name>
<protein>
    <submittedName>
        <fullName evidence="1">Uncharacterized protein</fullName>
    </submittedName>
</protein>
<accession>A0ACC0UBZ9</accession>
<organism evidence="1 2">
    <name type="scientific">Russula earlei</name>
    <dbReference type="NCBI Taxonomy" id="71964"/>
    <lineage>
        <taxon>Eukaryota</taxon>
        <taxon>Fungi</taxon>
        <taxon>Dikarya</taxon>
        <taxon>Basidiomycota</taxon>
        <taxon>Agaricomycotina</taxon>
        <taxon>Agaricomycetes</taxon>
        <taxon>Russulales</taxon>
        <taxon>Russulaceae</taxon>
        <taxon>Russula</taxon>
    </lineage>
</organism>
<evidence type="ECO:0000313" key="1">
    <source>
        <dbReference type="EMBL" id="KAI9509138.1"/>
    </source>
</evidence>
<dbReference type="Proteomes" id="UP001207468">
    <property type="component" value="Unassembled WGS sequence"/>
</dbReference>
<gene>
    <name evidence="1" type="ORF">F5148DRAFT_1148522</name>
</gene>
<sequence>MFSRGAFFLSLAFVALADPIPTGPSPGQVFTEGSACTINWTPDTTGNWKIMNIELMTGNNFNMVHLTTVATVDGTASPGTFSYPCPPVTLHAPVYFYQFSHSATNLLWTGRFAISNQTGATEPAPNPTQPNGQAIPWGTGALVDSSTAVPPPSYLPGGSTGSNTTNSTSPVTIINPPIPLTPSSVMQPSSTSGPVTTTPLSVLPSRATTGSSSGLPAVASANVNAPTSSGSSSGGALMLGEISTPAAHAGVALAIVAGMVMFMV</sequence>
<evidence type="ECO:0000313" key="2">
    <source>
        <dbReference type="Proteomes" id="UP001207468"/>
    </source>
</evidence>
<keyword evidence="2" id="KW-1185">Reference proteome</keyword>
<reference evidence="1" key="1">
    <citation type="submission" date="2021-03" db="EMBL/GenBank/DDBJ databases">
        <title>Evolutionary priming and transition to the ectomycorrhizal habit in an iconic lineage of mushroom-forming fungi: is preadaptation a requirement?</title>
        <authorList>
            <consortium name="DOE Joint Genome Institute"/>
            <person name="Looney B.P."/>
            <person name="Miyauchi S."/>
            <person name="Morin E."/>
            <person name="Drula E."/>
            <person name="Courty P.E."/>
            <person name="Chicoki N."/>
            <person name="Fauchery L."/>
            <person name="Kohler A."/>
            <person name="Kuo A."/>
            <person name="LaButti K."/>
            <person name="Pangilinan J."/>
            <person name="Lipzen A."/>
            <person name="Riley R."/>
            <person name="Andreopoulos W."/>
            <person name="He G."/>
            <person name="Johnson J."/>
            <person name="Barry K.W."/>
            <person name="Grigoriev I.V."/>
            <person name="Nagy L."/>
            <person name="Hibbett D."/>
            <person name="Henrissat B."/>
            <person name="Matheny P.B."/>
            <person name="Labbe J."/>
            <person name="Martin A.F."/>
        </authorList>
    </citation>
    <scope>NUCLEOTIDE SEQUENCE</scope>
    <source>
        <strain evidence="1">BPL698</strain>
    </source>
</reference>
<comment type="caution">
    <text evidence="1">The sequence shown here is derived from an EMBL/GenBank/DDBJ whole genome shotgun (WGS) entry which is preliminary data.</text>
</comment>